<dbReference type="EMBL" id="JAHBOH010000001">
    <property type="protein sequence ID" value="MBT0993605.1"/>
    <property type="molecule type" value="Genomic_DNA"/>
</dbReference>
<comment type="subcellular location">
    <subcellularLocation>
        <location evidence="1">Cell envelope</location>
    </subcellularLocation>
</comment>
<dbReference type="InterPro" id="IPR002491">
    <property type="entry name" value="ABC_transptr_periplasmic_BD"/>
</dbReference>
<dbReference type="Pfam" id="PF01497">
    <property type="entry name" value="Peripla_BP_2"/>
    <property type="match status" value="1"/>
</dbReference>
<protein>
    <submittedName>
        <fullName evidence="7">ABC transporter substrate-binding protein</fullName>
    </submittedName>
</protein>
<accession>A0ABS5TWV9</accession>
<dbReference type="InterPro" id="IPR051313">
    <property type="entry name" value="Bact_iron-sidero_bind"/>
</dbReference>
<dbReference type="SUPFAM" id="SSF53807">
    <property type="entry name" value="Helical backbone' metal receptor"/>
    <property type="match status" value="1"/>
</dbReference>
<evidence type="ECO:0000256" key="2">
    <source>
        <dbReference type="ARBA" id="ARBA00008814"/>
    </source>
</evidence>
<evidence type="ECO:0000313" key="8">
    <source>
        <dbReference type="Proteomes" id="UP000722125"/>
    </source>
</evidence>
<gene>
    <name evidence="7" type="ORF">KIN34_04810</name>
</gene>
<dbReference type="PROSITE" id="PS51257">
    <property type="entry name" value="PROKAR_LIPOPROTEIN"/>
    <property type="match status" value="1"/>
</dbReference>
<reference evidence="7 8" key="1">
    <citation type="submission" date="2021-05" db="EMBL/GenBank/DDBJ databases">
        <title>Description of Cellulomonas sp. DKR-3 sp. nov.</title>
        <authorList>
            <person name="Dahal R.H."/>
            <person name="Chaudhary D.K."/>
        </authorList>
    </citation>
    <scope>NUCLEOTIDE SEQUENCE [LARGE SCALE GENOMIC DNA]</scope>
    <source>
        <strain evidence="7 8">DKR-3</strain>
    </source>
</reference>
<evidence type="ECO:0000256" key="5">
    <source>
        <dbReference type="SAM" id="SignalP"/>
    </source>
</evidence>
<dbReference type="PANTHER" id="PTHR30532">
    <property type="entry name" value="IRON III DICITRATE-BINDING PERIPLASMIC PROTEIN"/>
    <property type="match status" value="1"/>
</dbReference>
<dbReference type="RefSeq" id="WP_214347459.1">
    <property type="nucleotide sequence ID" value="NZ_JAHBOH010000001.1"/>
</dbReference>
<comment type="caution">
    <text evidence="7">The sequence shown here is derived from an EMBL/GenBank/DDBJ whole genome shotgun (WGS) entry which is preliminary data.</text>
</comment>
<evidence type="ECO:0000313" key="7">
    <source>
        <dbReference type="EMBL" id="MBT0993605.1"/>
    </source>
</evidence>
<feature type="domain" description="Fe/B12 periplasmic-binding" evidence="6">
    <location>
        <begin position="109"/>
        <end position="305"/>
    </location>
</feature>
<keyword evidence="8" id="KW-1185">Reference proteome</keyword>
<proteinExistence type="inferred from homology"/>
<dbReference type="PANTHER" id="PTHR30532:SF24">
    <property type="entry name" value="FERRIC ENTEROBACTIN-BINDING PERIPLASMIC PROTEIN FEPB"/>
    <property type="match status" value="1"/>
</dbReference>
<feature type="chain" id="PRO_5046937427" evidence="5">
    <location>
        <begin position="23"/>
        <end position="335"/>
    </location>
</feature>
<dbReference type="Gene3D" id="3.40.50.1980">
    <property type="entry name" value="Nitrogenase molybdenum iron protein domain"/>
    <property type="match status" value="2"/>
</dbReference>
<evidence type="ECO:0000256" key="1">
    <source>
        <dbReference type="ARBA" id="ARBA00004196"/>
    </source>
</evidence>
<feature type="signal peptide" evidence="5">
    <location>
        <begin position="1"/>
        <end position="22"/>
    </location>
</feature>
<organism evidence="7 8">
    <name type="scientific">Cellulomonas fulva</name>
    <dbReference type="NCBI Taxonomy" id="2835530"/>
    <lineage>
        <taxon>Bacteria</taxon>
        <taxon>Bacillati</taxon>
        <taxon>Actinomycetota</taxon>
        <taxon>Actinomycetes</taxon>
        <taxon>Micrococcales</taxon>
        <taxon>Cellulomonadaceae</taxon>
        <taxon>Cellulomonas</taxon>
    </lineage>
</organism>
<keyword evidence="4 5" id="KW-0732">Signal</keyword>
<sequence>MSRRLGALAVAAALLLSACSSGTDPDGEPADGGTAGEAGWSYVSGDGKTYTADEVPTRIVAHAYAAKALLSYGITPVAVYADGPIASDVGLQGVDLTGVEVLSEEWGVIDVEKAATLQPDLIVGDWWPAEDAYSGMEGGVEEESKKLADLAPVVGPSQGDSIVDLVEGYATLAKSLGADTAVVDQQRTDFDAAVAAFEEATAAKPGLTALAISPYEDTYAVAVPEYAPELLDLQSWGLDVIVPTTPDPDFPYWQSLSFENADTYQPDLLMFDDRNHPGNEDTLTAQPIASSIKAYAAGATTTWPAYWLHTYPDYAAQLERLTTVVEQADENVGDA</sequence>
<evidence type="ECO:0000256" key="4">
    <source>
        <dbReference type="ARBA" id="ARBA00022729"/>
    </source>
</evidence>
<dbReference type="Proteomes" id="UP000722125">
    <property type="component" value="Unassembled WGS sequence"/>
</dbReference>
<evidence type="ECO:0000259" key="6">
    <source>
        <dbReference type="Pfam" id="PF01497"/>
    </source>
</evidence>
<evidence type="ECO:0000256" key="3">
    <source>
        <dbReference type="ARBA" id="ARBA00022448"/>
    </source>
</evidence>
<keyword evidence="3" id="KW-0813">Transport</keyword>
<name>A0ABS5TWV9_9CELL</name>
<comment type="similarity">
    <text evidence="2">Belongs to the bacterial solute-binding protein 8 family.</text>
</comment>